<feature type="region of interest" description="Disordered" evidence="7">
    <location>
        <begin position="298"/>
        <end position="323"/>
    </location>
</feature>
<evidence type="ECO:0000259" key="9">
    <source>
        <dbReference type="Pfam" id="PF05737"/>
    </source>
</evidence>
<dbReference type="PANTHER" id="PTHR36108:SF13">
    <property type="entry name" value="COLOSSIN-B-RELATED"/>
    <property type="match status" value="1"/>
</dbReference>
<evidence type="ECO:0000313" key="14">
    <source>
        <dbReference type="Proteomes" id="UP000371423"/>
    </source>
</evidence>
<dbReference type="AlphaFoldDB" id="A0A5P0ZZ23"/>
<dbReference type="GO" id="GO:0005518">
    <property type="term" value="F:collagen binding"/>
    <property type="evidence" value="ECO:0007669"/>
    <property type="project" value="InterPro"/>
</dbReference>
<dbReference type="NCBIfam" id="TIGR01167">
    <property type="entry name" value="LPXTG_anchor"/>
    <property type="match status" value="1"/>
</dbReference>
<dbReference type="InterPro" id="IPR011252">
    <property type="entry name" value="Fibrogen-bd_dom1"/>
</dbReference>
<dbReference type="SUPFAM" id="SSF49401">
    <property type="entry name" value="Bacterial adhesins"/>
    <property type="match status" value="2"/>
</dbReference>
<evidence type="ECO:0000259" key="10">
    <source>
        <dbReference type="Pfam" id="PF17802"/>
    </source>
</evidence>
<feature type="domain" description="Collagen binding" evidence="9">
    <location>
        <begin position="170"/>
        <end position="294"/>
    </location>
</feature>
<evidence type="ECO:0000256" key="4">
    <source>
        <dbReference type="ARBA" id="ARBA00022525"/>
    </source>
</evidence>
<evidence type="ECO:0000313" key="12">
    <source>
        <dbReference type="EMBL" id="MQS75794.1"/>
    </source>
</evidence>
<reference evidence="14 15" key="1">
    <citation type="journal article" date="2019" name="Syst. Appl. Microbiol.">
        <title>Polyphasic characterization of two novel Lactobacillus spp. isolated from blown salami packages: Description of Lactobacillus halodurans sp. nov. and Lactobacillus salsicarnum sp. nov.</title>
        <authorList>
            <person name="Schuster J.A."/>
            <person name="Klingl A."/>
            <person name="Vogel R.F."/>
            <person name="Ehrmann M.A."/>
        </authorList>
    </citation>
    <scope>NUCLEOTIDE SEQUENCE [LARGE SCALE GENOMIC DNA]</scope>
    <source>
        <strain evidence="13 14">TMW 1.1920</strain>
        <strain evidence="12 15">TMW 1.2172</strain>
    </source>
</reference>
<dbReference type="RefSeq" id="WP_153385193.1">
    <property type="nucleotide sequence ID" value="NZ_VDFO01000032.1"/>
</dbReference>
<evidence type="ECO:0000256" key="3">
    <source>
        <dbReference type="ARBA" id="ARBA00022512"/>
    </source>
</evidence>
<dbReference type="Gene3D" id="2.60.40.740">
    <property type="match status" value="1"/>
</dbReference>
<keyword evidence="6" id="KW-0572">Peptidoglycan-anchor</keyword>
<keyword evidence="8" id="KW-0812">Transmembrane</keyword>
<evidence type="ECO:0000256" key="7">
    <source>
        <dbReference type="SAM" id="MobiDB-lite"/>
    </source>
</evidence>
<dbReference type="InterPro" id="IPR008456">
    <property type="entry name" value="Collagen-bd_dom"/>
</dbReference>
<feature type="region of interest" description="Disordered" evidence="7">
    <location>
        <begin position="418"/>
        <end position="503"/>
    </location>
</feature>
<keyword evidence="4" id="KW-0964">Secreted</keyword>
<evidence type="ECO:0000259" key="11">
    <source>
        <dbReference type="Pfam" id="PF17961"/>
    </source>
</evidence>
<protein>
    <submittedName>
        <fullName evidence="13">LPXTG cell wall anchor domain-containing protein</fullName>
    </submittedName>
</protein>
<dbReference type="EMBL" id="VDFO01000032">
    <property type="protein sequence ID" value="MQS97994.1"/>
    <property type="molecule type" value="Genomic_DNA"/>
</dbReference>
<dbReference type="InterPro" id="IPR041171">
    <property type="entry name" value="SDR_Ig"/>
</dbReference>
<dbReference type="Proteomes" id="UP000414364">
    <property type="component" value="Unassembled WGS sequence"/>
</dbReference>
<comment type="subcellular location">
    <subcellularLocation>
        <location evidence="1">Secreted</location>
        <location evidence="1">Cell wall</location>
        <topology evidence="1">Peptidoglycan-anchor</topology>
    </subcellularLocation>
</comment>
<evidence type="ECO:0000256" key="8">
    <source>
        <dbReference type="SAM" id="Phobius"/>
    </source>
</evidence>
<keyword evidence="8" id="KW-1133">Transmembrane helix</keyword>
<dbReference type="InterPro" id="IPR008966">
    <property type="entry name" value="Adhesion_dom_sf"/>
</dbReference>
<dbReference type="EMBL" id="VDFP01000008">
    <property type="protein sequence ID" value="MQS75794.1"/>
    <property type="molecule type" value="Genomic_DNA"/>
</dbReference>
<comment type="caution">
    <text evidence="13">The sequence shown here is derived from an EMBL/GenBank/DDBJ whole genome shotgun (WGS) entry which is preliminary data.</text>
</comment>
<dbReference type="Gene3D" id="2.60.40.1280">
    <property type="match status" value="1"/>
</dbReference>
<feature type="compositionally biased region" description="Acidic residues" evidence="7">
    <location>
        <begin position="422"/>
        <end position="433"/>
    </location>
</feature>
<evidence type="ECO:0000256" key="1">
    <source>
        <dbReference type="ARBA" id="ARBA00004168"/>
    </source>
</evidence>
<keyword evidence="8" id="KW-0472">Membrane</keyword>
<dbReference type="PANTHER" id="PTHR36108">
    <property type="entry name" value="COLOSSIN-B-RELATED"/>
    <property type="match status" value="1"/>
</dbReference>
<proteinExistence type="inferred from homology"/>
<keyword evidence="3" id="KW-0134">Cell wall</keyword>
<dbReference type="GO" id="GO:0007155">
    <property type="term" value="P:cell adhesion"/>
    <property type="evidence" value="ECO:0007669"/>
    <property type="project" value="InterPro"/>
</dbReference>
<dbReference type="InterPro" id="IPR041033">
    <property type="entry name" value="SpaA_PFL_dom_1"/>
</dbReference>
<evidence type="ECO:0000313" key="15">
    <source>
        <dbReference type="Proteomes" id="UP000414364"/>
    </source>
</evidence>
<dbReference type="Pfam" id="PF17961">
    <property type="entry name" value="Big_8"/>
    <property type="match status" value="1"/>
</dbReference>
<dbReference type="Pfam" id="PF17802">
    <property type="entry name" value="SpaA"/>
    <property type="match status" value="1"/>
</dbReference>
<sequence>MGKYLRRFFVVAFAILGLILIFNSQTNTTEAATDYQTNDLLSGMSIAQKDYGTASDVNLTLDWKVPANTQLQNGDTWTVDFPDTLKVTKDGERISIYDSDNNVIGTAVLNKSSNSMTVTFNENVENKTDFAGEINIGTGVQPGKDAVVGNNDVTIGNFTDNMTLVSSDADFSKKGVIGKDANGNAIITWTILVNRNSENFPNLTVKDFIDPSSGQTYVDGTVNVYEAYWSSPGYYKKGQLLSNGDYNLQETSGSGFTLNGLSNNQFYAVTFQTKINNPADAENGTKFKNHADFTWGGGTSGETNSGVADGSVTGNSNSGSGNGNEILGSVILTKTSADENNTPLAGAVYDLYQEGSDTPIKSGLTTNGAGQINVGELAKGNYYFKEVTPPTGYTLNTAQIPFTISGTTTDAVHVFTTNEPVKDDEDNNEDNNTEEPNTGEGNDKDDNNEDVIVDPENPSSNNDEEIEGEAGLITNPFKPGQSSSDSDSKASDSNTALPQTGTDSGIITSIIGLFVLTNLIYFKRRNV</sequence>
<evidence type="ECO:0000313" key="13">
    <source>
        <dbReference type="EMBL" id="MQS97994.1"/>
    </source>
</evidence>
<feature type="domain" description="SpaA-like prealbumin fold" evidence="10">
    <location>
        <begin position="328"/>
        <end position="409"/>
    </location>
</feature>
<dbReference type="SUPFAM" id="SSF49478">
    <property type="entry name" value="Cna protein B-type domain"/>
    <property type="match status" value="1"/>
</dbReference>
<dbReference type="Pfam" id="PF05737">
    <property type="entry name" value="Collagen_bind"/>
    <property type="match status" value="1"/>
</dbReference>
<evidence type="ECO:0000256" key="6">
    <source>
        <dbReference type="ARBA" id="ARBA00023088"/>
    </source>
</evidence>
<dbReference type="Gene3D" id="2.60.40.10">
    <property type="entry name" value="Immunoglobulins"/>
    <property type="match status" value="1"/>
</dbReference>
<accession>A0A5P0ZZ23</accession>
<evidence type="ECO:0000256" key="5">
    <source>
        <dbReference type="ARBA" id="ARBA00022729"/>
    </source>
</evidence>
<comment type="similarity">
    <text evidence="2">Belongs to the serine-aspartate repeat-containing protein (SDr) family.</text>
</comment>
<gene>
    <name evidence="13" type="ORF">FHL05_08860</name>
    <name evidence="12" type="ORF">FHL06_05260</name>
</gene>
<organism evidence="13 14">
    <name type="scientific">Companilactobacillus halodurans</name>
    <dbReference type="NCBI Taxonomy" id="2584183"/>
    <lineage>
        <taxon>Bacteria</taxon>
        <taxon>Bacillati</taxon>
        <taxon>Bacillota</taxon>
        <taxon>Bacilli</taxon>
        <taxon>Lactobacillales</taxon>
        <taxon>Lactobacillaceae</taxon>
        <taxon>Companilactobacillus</taxon>
    </lineage>
</organism>
<dbReference type="Proteomes" id="UP000371423">
    <property type="component" value="Unassembled WGS sequence"/>
</dbReference>
<feature type="transmembrane region" description="Helical" evidence="8">
    <location>
        <begin position="504"/>
        <end position="522"/>
    </location>
</feature>
<keyword evidence="5" id="KW-0732">Signal</keyword>
<name>A0A5P0ZZ23_9LACO</name>
<keyword evidence="14" id="KW-1185">Reference proteome</keyword>
<feature type="domain" description="SDR-like Ig" evidence="11">
    <location>
        <begin position="58"/>
        <end position="141"/>
    </location>
</feature>
<evidence type="ECO:0000256" key="2">
    <source>
        <dbReference type="ARBA" id="ARBA00007257"/>
    </source>
</evidence>
<dbReference type="OrthoDB" id="2216808at2"/>
<dbReference type="InterPro" id="IPR013783">
    <property type="entry name" value="Ig-like_fold"/>
</dbReference>